<dbReference type="InterPro" id="IPR000531">
    <property type="entry name" value="Beta-barrel_TonB"/>
</dbReference>
<evidence type="ECO:0000313" key="17">
    <source>
        <dbReference type="EMBL" id="SFD45635.1"/>
    </source>
</evidence>
<comment type="subcellular location">
    <subcellularLocation>
        <location evidence="1 12">Cell outer membrane</location>
        <topology evidence="1 12">Multi-pass membrane protein</topology>
    </subcellularLocation>
</comment>
<evidence type="ECO:0000256" key="11">
    <source>
        <dbReference type="ARBA" id="ARBA00023237"/>
    </source>
</evidence>
<proteinExistence type="inferred from homology"/>
<dbReference type="SUPFAM" id="SSF56935">
    <property type="entry name" value="Porins"/>
    <property type="match status" value="1"/>
</dbReference>
<feature type="domain" description="TonB-dependent receptor-like beta-barrel" evidence="15">
    <location>
        <begin position="288"/>
        <end position="703"/>
    </location>
</feature>
<dbReference type="EMBL" id="FOMQ01000002">
    <property type="protein sequence ID" value="SFD45635.1"/>
    <property type="molecule type" value="Genomic_DNA"/>
</dbReference>
<keyword evidence="6" id="KW-0732">Signal</keyword>
<evidence type="ECO:0000256" key="6">
    <source>
        <dbReference type="ARBA" id="ARBA00022729"/>
    </source>
</evidence>
<name>A0A1I1SGL8_9BURK</name>
<keyword evidence="7" id="KW-0406">Ion transport</keyword>
<keyword evidence="8 13" id="KW-0798">TonB box</keyword>
<dbReference type="Pfam" id="PF00593">
    <property type="entry name" value="TonB_dep_Rec_b-barrel"/>
    <property type="match status" value="1"/>
</dbReference>
<keyword evidence="10" id="KW-0675">Receptor</keyword>
<dbReference type="InterPro" id="IPR039426">
    <property type="entry name" value="TonB-dep_rcpt-like"/>
</dbReference>
<dbReference type="AlphaFoldDB" id="A0A1I1SGL8"/>
<dbReference type="PANTHER" id="PTHR32552:SF90">
    <property type="entry name" value="METAL-PSEUDOPALINE RECEPTOR CNTO"/>
    <property type="match status" value="1"/>
</dbReference>
<dbReference type="OrthoDB" id="127311at2"/>
<evidence type="ECO:0000256" key="2">
    <source>
        <dbReference type="ARBA" id="ARBA00009810"/>
    </source>
</evidence>
<dbReference type="InterPro" id="IPR012910">
    <property type="entry name" value="Plug_dom"/>
</dbReference>
<evidence type="ECO:0000256" key="13">
    <source>
        <dbReference type="RuleBase" id="RU003357"/>
    </source>
</evidence>
<evidence type="ECO:0000256" key="12">
    <source>
        <dbReference type="PROSITE-ProRule" id="PRU01360"/>
    </source>
</evidence>
<dbReference type="Gene3D" id="2.170.130.10">
    <property type="entry name" value="TonB-dependent receptor, plug domain"/>
    <property type="match status" value="1"/>
</dbReference>
<accession>A0A1I1SGL8</accession>
<keyword evidence="5 12" id="KW-0812">Transmembrane</keyword>
<evidence type="ECO:0000256" key="7">
    <source>
        <dbReference type="ARBA" id="ARBA00023065"/>
    </source>
</evidence>
<gene>
    <name evidence="17" type="ORF">SAMN04489710_102206</name>
</gene>
<feature type="region of interest" description="Disordered" evidence="14">
    <location>
        <begin position="87"/>
        <end position="106"/>
    </location>
</feature>
<dbReference type="InterPro" id="IPR010105">
    <property type="entry name" value="TonB_sidphr_rcpt"/>
</dbReference>
<evidence type="ECO:0000313" key="18">
    <source>
        <dbReference type="Proteomes" id="UP000199517"/>
    </source>
</evidence>
<evidence type="ECO:0000256" key="3">
    <source>
        <dbReference type="ARBA" id="ARBA00022448"/>
    </source>
</evidence>
<dbReference type="RefSeq" id="WP_092949929.1">
    <property type="nucleotide sequence ID" value="NZ_FOMQ01000002.1"/>
</dbReference>
<dbReference type="GO" id="GO:0038023">
    <property type="term" value="F:signaling receptor activity"/>
    <property type="evidence" value="ECO:0007669"/>
    <property type="project" value="InterPro"/>
</dbReference>
<sequence length="734" mass="79982">MVPPRSGTAAPRATAPAFLRPSQTTSFGRRARLLRRSALTPLALCLSQAAFAQSAAPAPSADPAAPTVQLQEVRINASTEKDVGFAPTEAQTAGKAPMRRLETPQSVSVVTREQMESRQITNLQQALQTVAGVSPVNFGRRGFDDINIRGFRSTESILIDGLVQSSGMWTRLTPYGYERFEVLKGAASVLYGQVQPGGIVNAVSKRPKREALSEVGAEVGSFGQRTLQADINRPLNESGKAAIRINAQVSNSDDPTDSIYRRDRWIAPSLSLDLGAQTDLVLFASYSQSNWMRQQGITPYGTLLPNRNGTVRPTLYTGDPSFGHYDIESTSVGYALEHRFSPQLTLRQNVRYESEKGTGNFVSNQTLQSNQRLQNRQATRQYLEDDILATDTSLLAQFSALGVQHRLVTGLDARTGHSWQGQRRCTIGALDLFNPVYGVATTCPVGYTANAPEKLSVMGLYAQDQIKFDPQWTALVGIRRDWSDNKITDHLAGRATRQKDSATTLSAGLVYEFTPGWAAYASYGESFLPVSGTSFSGSPFAPETGKQWETGLKYEAPNGGLTGSLALFDLKRRNVTTADPANTGFSVQTGEQRARGLELEMGAELQRNLKLTGAYTYTDTEVTRDNNAAIVGKPLNLTPRHTLAVWATYKLPQMPQLTLGAGLRRVSEQVGSYPFTLPAYTVADLSIGYSGTNYRITAGVKNVFDKAYYDGAINANVVSPALPRNFSLGLTYFF</sequence>
<evidence type="ECO:0000256" key="10">
    <source>
        <dbReference type="ARBA" id="ARBA00023170"/>
    </source>
</evidence>
<dbReference type="FunFam" id="2.40.170.20:FF:000005">
    <property type="entry name" value="TonB-dependent siderophore receptor"/>
    <property type="match status" value="1"/>
</dbReference>
<dbReference type="Pfam" id="PF07715">
    <property type="entry name" value="Plug"/>
    <property type="match status" value="1"/>
</dbReference>
<reference evidence="18" key="1">
    <citation type="submission" date="2016-10" db="EMBL/GenBank/DDBJ databases">
        <authorList>
            <person name="Varghese N."/>
            <person name="Submissions S."/>
        </authorList>
    </citation>
    <scope>NUCLEOTIDE SEQUENCE [LARGE SCALE GENOMIC DNA]</scope>
    <source>
        <strain evidence="18">DSM 7481</strain>
    </source>
</reference>
<dbReference type="InterPro" id="IPR036942">
    <property type="entry name" value="Beta-barrel_TonB_sf"/>
</dbReference>
<dbReference type="NCBIfam" id="TIGR01783">
    <property type="entry name" value="TonB-siderophor"/>
    <property type="match status" value="1"/>
</dbReference>
<keyword evidence="3 12" id="KW-0813">Transport</keyword>
<dbReference type="Gene3D" id="2.40.170.20">
    <property type="entry name" value="TonB-dependent receptor, beta-barrel domain"/>
    <property type="match status" value="1"/>
</dbReference>
<dbReference type="STRING" id="32040.SAMN04489710_102206"/>
<organism evidence="17 18">
    <name type="scientific">Paracidovorax konjaci</name>
    <dbReference type="NCBI Taxonomy" id="32040"/>
    <lineage>
        <taxon>Bacteria</taxon>
        <taxon>Pseudomonadati</taxon>
        <taxon>Pseudomonadota</taxon>
        <taxon>Betaproteobacteria</taxon>
        <taxon>Burkholderiales</taxon>
        <taxon>Comamonadaceae</taxon>
        <taxon>Paracidovorax</taxon>
    </lineage>
</organism>
<evidence type="ECO:0000256" key="14">
    <source>
        <dbReference type="SAM" id="MobiDB-lite"/>
    </source>
</evidence>
<feature type="domain" description="TonB-dependent receptor plug" evidence="16">
    <location>
        <begin position="101"/>
        <end position="199"/>
    </location>
</feature>
<evidence type="ECO:0000256" key="8">
    <source>
        <dbReference type="ARBA" id="ARBA00023077"/>
    </source>
</evidence>
<evidence type="ECO:0000256" key="4">
    <source>
        <dbReference type="ARBA" id="ARBA00022452"/>
    </source>
</evidence>
<evidence type="ECO:0000259" key="15">
    <source>
        <dbReference type="Pfam" id="PF00593"/>
    </source>
</evidence>
<dbReference type="CDD" id="cd01347">
    <property type="entry name" value="ligand_gated_channel"/>
    <property type="match status" value="1"/>
</dbReference>
<dbReference type="GO" id="GO:0015344">
    <property type="term" value="F:siderophore uptake transmembrane transporter activity"/>
    <property type="evidence" value="ECO:0007669"/>
    <property type="project" value="TreeGrafter"/>
</dbReference>
<dbReference type="GO" id="GO:0009279">
    <property type="term" value="C:cell outer membrane"/>
    <property type="evidence" value="ECO:0007669"/>
    <property type="project" value="UniProtKB-SubCell"/>
</dbReference>
<dbReference type="FunFam" id="2.170.130.10:FF:000001">
    <property type="entry name" value="Catecholate siderophore TonB-dependent receptor"/>
    <property type="match status" value="1"/>
</dbReference>
<comment type="similarity">
    <text evidence="2 12 13">Belongs to the TonB-dependent receptor family.</text>
</comment>
<keyword evidence="4 12" id="KW-1134">Transmembrane beta strand</keyword>
<keyword evidence="9 12" id="KW-0472">Membrane</keyword>
<keyword evidence="18" id="KW-1185">Reference proteome</keyword>
<dbReference type="PANTHER" id="PTHR32552">
    <property type="entry name" value="FERRICHROME IRON RECEPTOR-RELATED"/>
    <property type="match status" value="1"/>
</dbReference>
<dbReference type="InterPro" id="IPR037066">
    <property type="entry name" value="Plug_dom_sf"/>
</dbReference>
<dbReference type="Proteomes" id="UP000199517">
    <property type="component" value="Unassembled WGS sequence"/>
</dbReference>
<evidence type="ECO:0000256" key="1">
    <source>
        <dbReference type="ARBA" id="ARBA00004571"/>
    </source>
</evidence>
<evidence type="ECO:0000259" key="16">
    <source>
        <dbReference type="Pfam" id="PF07715"/>
    </source>
</evidence>
<evidence type="ECO:0000256" key="9">
    <source>
        <dbReference type="ARBA" id="ARBA00023136"/>
    </source>
</evidence>
<keyword evidence="11 12" id="KW-0998">Cell outer membrane</keyword>
<dbReference type="GO" id="GO:0015891">
    <property type="term" value="P:siderophore transport"/>
    <property type="evidence" value="ECO:0007669"/>
    <property type="project" value="InterPro"/>
</dbReference>
<protein>
    <submittedName>
        <fullName evidence="17">Iron complex outermembrane recepter protein</fullName>
    </submittedName>
</protein>
<evidence type="ECO:0000256" key="5">
    <source>
        <dbReference type="ARBA" id="ARBA00022692"/>
    </source>
</evidence>
<dbReference type="PROSITE" id="PS52016">
    <property type="entry name" value="TONB_DEPENDENT_REC_3"/>
    <property type="match status" value="1"/>
</dbReference>